<dbReference type="AlphaFoldDB" id="A0A4V6J9F7"/>
<dbReference type="GO" id="GO:0004540">
    <property type="term" value="F:RNA nuclease activity"/>
    <property type="evidence" value="ECO:0007669"/>
    <property type="project" value="InterPro"/>
</dbReference>
<gene>
    <name evidence="3" type="ORF">FUG_LOCUS230175</name>
</gene>
<dbReference type="GO" id="GO:0016787">
    <property type="term" value="F:hydrolase activity"/>
    <property type="evidence" value="ECO:0007669"/>
    <property type="project" value="UniProtKB-KW"/>
</dbReference>
<evidence type="ECO:0000256" key="1">
    <source>
        <dbReference type="ARBA" id="ARBA00022722"/>
    </source>
</evidence>
<dbReference type="InterPro" id="IPR016191">
    <property type="entry name" value="Ribonuclease/ribotoxin"/>
</dbReference>
<evidence type="ECO:0000256" key="2">
    <source>
        <dbReference type="ARBA" id="ARBA00022801"/>
    </source>
</evidence>
<accession>A0A4V6J9F7</accession>
<reference evidence="3" key="1">
    <citation type="submission" date="2019-04" db="EMBL/GenBank/DDBJ databases">
        <authorList>
            <person name="Melise S."/>
            <person name="Noan J."/>
            <person name="Okalmin O."/>
        </authorList>
    </citation>
    <scope>NUCLEOTIDE SEQUENCE</scope>
    <source>
        <strain evidence="3">FN9</strain>
    </source>
</reference>
<dbReference type="SUPFAM" id="SSF53933">
    <property type="entry name" value="Microbial ribonucleases"/>
    <property type="match status" value="1"/>
</dbReference>
<dbReference type="GO" id="GO:0003723">
    <property type="term" value="F:RNA binding"/>
    <property type="evidence" value="ECO:0007669"/>
    <property type="project" value="InterPro"/>
</dbReference>
<proteinExistence type="predicted"/>
<protein>
    <submittedName>
        <fullName evidence="3">Uncharacterized protein</fullName>
    </submittedName>
</protein>
<dbReference type="Gene3D" id="3.10.450.30">
    <property type="entry name" value="Microbial ribonucleases"/>
    <property type="match status" value="1"/>
</dbReference>
<keyword evidence="2" id="KW-0378">Hydrolase</keyword>
<name>A0A4V6J9F7_GIBZA</name>
<sequence length="165" mass="18724">MPLGNAMVSLSEASKQLFRMARVFRSSQEPEEQSFLSQPASDDIELQWTIGGIPQGNVVCGQGGLQQKTFTPQQDWNAISLALDRMQQHGYNYPKRFYDSYDPRWFPACDPNWQYEIFIGAGAADDDPRAYRIIFEYLATGLSARYCGIVYHQNHLVGSPFARCV</sequence>
<organism evidence="3">
    <name type="scientific">Gibberella zeae</name>
    <name type="common">Wheat head blight fungus</name>
    <name type="synonym">Fusarium graminearum</name>
    <dbReference type="NCBI Taxonomy" id="5518"/>
    <lineage>
        <taxon>Eukaryota</taxon>
        <taxon>Fungi</taxon>
        <taxon>Dikarya</taxon>
        <taxon>Ascomycota</taxon>
        <taxon>Pezizomycotina</taxon>
        <taxon>Sordariomycetes</taxon>
        <taxon>Hypocreomycetidae</taxon>
        <taxon>Hypocreales</taxon>
        <taxon>Nectriaceae</taxon>
        <taxon>Fusarium</taxon>
    </lineage>
</organism>
<dbReference type="EMBL" id="CAAKMV010000126">
    <property type="protein sequence ID" value="VIO56799.1"/>
    <property type="molecule type" value="Genomic_DNA"/>
</dbReference>
<evidence type="ECO:0000313" key="3">
    <source>
        <dbReference type="EMBL" id="VIO56799.1"/>
    </source>
</evidence>
<keyword evidence="1" id="KW-0540">Nuclease</keyword>